<keyword evidence="4" id="KW-0238">DNA-binding</keyword>
<dbReference type="InterPro" id="IPR040855">
    <property type="entry name" value="ORC_WH_C"/>
</dbReference>
<proteinExistence type="inferred from homology"/>
<dbReference type="OrthoDB" id="10265211at2759"/>
<keyword evidence="5" id="KW-0539">Nucleus</keyword>
<dbReference type="GO" id="GO:0031261">
    <property type="term" value="C:DNA replication preinitiation complex"/>
    <property type="evidence" value="ECO:0007669"/>
    <property type="project" value="TreeGrafter"/>
</dbReference>
<comment type="subcellular location">
    <subcellularLocation>
        <location evidence="1">Nucleus</location>
    </subcellularLocation>
</comment>
<feature type="domain" description="Origin recognition complex subunit 3 N-terminal" evidence="6">
    <location>
        <begin position="243"/>
        <end position="350"/>
    </location>
</feature>
<reference evidence="8 9" key="1">
    <citation type="journal article" date="2015" name="Environ. Microbiol.">
        <title>Metagenome sequence of Elaphomyces granulatus from sporocarp tissue reveals Ascomycota ectomycorrhizal fingerprints of genome expansion and a Proteobacteria-rich microbiome.</title>
        <authorList>
            <person name="Quandt C.A."/>
            <person name="Kohler A."/>
            <person name="Hesse C.N."/>
            <person name="Sharpton T.J."/>
            <person name="Martin F."/>
            <person name="Spatafora J.W."/>
        </authorList>
    </citation>
    <scope>NUCLEOTIDE SEQUENCE [LARGE SCALE GENOMIC DNA]</scope>
    <source>
        <strain evidence="8 9">OSC145934</strain>
    </source>
</reference>
<sequence>MDATESEGGLGNAGVYVYQSRKPANVQRGRSSKKRKVVQSQNDASLLFVPLLDGKEDAGLVKLRYATFQKLWLKHEERIRNILQDIDSRIFEDLASFVNTASLTAGRIPTALVTIGSNVSCLTRLLERLASDKAKAVVVVLDSGDAPSLKTALKNIIRTAITNAEGTEQYQKILNDRAGPRLLPYDLNILHEYVRKKDTRRLVIAFQDSEAFDQTLLNDLLSLIRYGGWTALCNASVTSLNPSSSWLDRIPFVLLFGIATSSELFETSLPQSTASLIQGRCFEMHDVGGSIDRIYESFQTGPDVKLWLGHRPSSFLFQKSRDYFQSPEGFACQVKYAYMSHFFANSLSVLLSDDISTASPSRAELCQAVRNLPSFRCFCERLLEIDRHNEVHDLLEDDAHLFKETIRMLNSGQCRMGNLFQAVKAILILQTHLKMSKTNNISTLSVRALAGDLRASATVKEILAEMKKLDSESLQLLLSQIRKELGHCDVFQELQKELASFLKTEKVTGSLRSKHGNNSHYIMKTSTVRRANLGKASTGLSGKDLRYSDLLDRLHATLEKFFTTMLINPQDLFLNEIFLFDLKNPLKDTFTPRVRFAIERALSTPFDYLMPMSDEVEGHLSAGQPPTAILYQLYLESGSLVNTYDLWKAFYTIIGGEETGDERLTFTLFYQALSELKALGMVKSNRRRIDHISKSAWKGL</sequence>
<keyword evidence="9" id="KW-1185">Reference proteome</keyword>
<accession>A0A232LZ67</accession>
<dbReference type="GO" id="GO:0005664">
    <property type="term" value="C:nuclear origin of replication recognition complex"/>
    <property type="evidence" value="ECO:0007669"/>
    <property type="project" value="InterPro"/>
</dbReference>
<evidence type="ECO:0000256" key="3">
    <source>
        <dbReference type="ARBA" id="ARBA00022705"/>
    </source>
</evidence>
<evidence type="ECO:0000256" key="2">
    <source>
        <dbReference type="ARBA" id="ARBA00010977"/>
    </source>
</evidence>
<dbReference type="Pfam" id="PF18137">
    <property type="entry name" value="WHD_ORC"/>
    <property type="match status" value="1"/>
</dbReference>
<feature type="domain" description="Origin recognition complex subunit 3 winged helix C-terminal" evidence="7">
    <location>
        <begin position="595"/>
        <end position="697"/>
    </location>
</feature>
<dbReference type="GO" id="GO:0005656">
    <property type="term" value="C:nuclear pre-replicative complex"/>
    <property type="evidence" value="ECO:0007669"/>
    <property type="project" value="TreeGrafter"/>
</dbReference>
<evidence type="ECO:0000313" key="8">
    <source>
        <dbReference type="EMBL" id="OXV09328.1"/>
    </source>
</evidence>
<dbReference type="Pfam" id="PF07034">
    <property type="entry name" value="ORC3_N"/>
    <property type="match status" value="2"/>
</dbReference>
<evidence type="ECO:0000259" key="6">
    <source>
        <dbReference type="Pfam" id="PF07034"/>
    </source>
</evidence>
<dbReference type="CDD" id="cd20704">
    <property type="entry name" value="Orc3"/>
    <property type="match status" value="1"/>
</dbReference>
<comment type="similarity">
    <text evidence="2">Belongs to the ORC3 family.</text>
</comment>
<evidence type="ECO:0000256" key="4">
    <source>
        <dbReference type="ARBA" id="ARBA00023125"/>
    </source>
</evidence>
<protein>
    <submittedName>
        <fullName evidence="8">Uncharacterized protein</fullName>
    </submittedName>
</protein>
<dbReference type="GO" id="GO:0003688">
    <property type="term" value="F:DNA replication origin binding"/>
    <property type="evidence" value="ECO:0007669"/>
    <property type="project" value="TreeGrafter"/>
</dbReference>
<evidence type="ECO:0000256" key="5">
    <source>
        <dbReference type="ARBA" id="ARBA00023242"/>
    </source>
</evidence>
<evidence type="ECO:0000259" key="7">
    <source>
        <dbReference type="Pfam" id="PF18137"/>
    </source>
</evidence>
<keyword evidence="3" id="KW-0235">DNA replication</keyword>
<dbReference type="PANTHER" id="PTHR12748:SF0">
    <property type="entry name" value="ORIGIN RECOGNITION COMPLEX SUBUNIT 3"/>
    <property type="match status" value="1"/>
</dbReference>
<dbReference type="InterPro" id="IPR020795">
    <property type="entry name" value="ORC3"/>
</dbReference>
<dbReference type="InterPro" id="IPR045667">
    <property type="entry name" value="ORC3_N"/>
</dbReference>
<evidence type="ECO:0000256" key="1">
    <source>
        <dbReference type="ARBA" id="ARBA00004123"/>
    </source>
</evidence>
<dbReference type="Proteomes" id="UP000243515">
    <property type="component" value="Unassembled WGS sequence"/>
</dbReference>
<gene>
    <name evidence="8" type="ORF">Egran_02916</name>
</gene>
<organism evidence="8 9">
    <name type="scientific">Elaphomyces granulatus</name>
    <dbReference type="NCBI Taxonomy" id="519963"/>
    <lineage>
        <taxon>Eukaryota</taxon>
        <taxon>Fungi</taxon>
        <taxon>Dikarya</taxon>
        <taxon>Ascomycota</taxon>
        <taxon>Pezizomycotina</taxon>
        <taxon>Eurotiomycetes</taxon>
        <taxon>Eurotiomycetidae</taxon>
        <taxon>Eurotiales</taxon>
        <taxon>Elaphomycetaceae</taxon>
        <taxon>Elaphomyces</taxon>
    </lineage>
</organism>
<dbReference type="EMBL" id="NPHW01003594">
    <property type="protein sequence ID" value="OXV09328.1"/>
    <property type="molecule type" value="Genomic_DNA"/>
</dbReference>
<evidence type="ECO:0000313" key="9">
    <source>
        <dbReference type="Proteomes" id="UP000243515"/>
    </source>
</evidence>
<dbReference type="PANTHER" id="PTHR12748">
    <property type="entry name" value="ORIGIN RECOGNITION COMPLEX SUBUNIT 3"/>
    <property type="match status" value="1"/>
</dbReference>
<dbReference type="GO" id="GO:0006270">
    <property type="term" value="P:DNA replication initiation"/>
    <property type="evidence" value="ECO:0007669"/>
    <property type="project" value="TreeGrafter"/>
</dbReference>
<comment type="caution">
    <text evidence="8">The sequence shown here is derived from an EMBL/GenBank/DDBJ whole genome shotgun (WGS) entry which is preliminary data.</text>
</comment>
<name>A0A232LZ67_9EURO</name>
<dbReference type="AlphaFoldDB" id="A0A232LZ67"/>
<feature type="domain" description="Origin recognition complex subunit 3 N-terminal" evidence="6">
    <location>
        <begin position="24"/>
        <end position="223"/>
    </location>
</feature>